<dbReference type="OrthoDB" id="2729743at2759"/>
<accession>A0A4R0R869</accession>
<evidence type="ECO:0000313" key="2">
    <source>
        <dbReference type="Proteomes" id="UP000292702"/>
    </source>
</evidence>
<comment type="caution">
    <text evidence="1">The sequence shown here is derived from an EMBL/GenBank/DDBJ whole genome shotgun (WGS) entry which is preliminary data.</text>
</comment>
<reference evidence="1 2" key="1">
    <citation type="submission" date="2018-11" db="EMBL/GenBank/DDBJ databases">
        <title>Genome assembly of Steccherinum ochraceum LE-BIN_3174, the white-rot fungus of the Steccherinaceae family (The Residual Polyporoid clade, Polyporales, Basidiomycota).</title>
        <authorList>
            <person name="Fedorova T.V."/>
            <person name="Glazunova O.A."/>
            <person name="Landesman E.O."/>
            <person name="Moiseenko K.V."/>
            <person name="Psurtseva N.V."/>
            <person name="Savinova O.S."/>
            <person name="Shakhova N.V."/>
            <person name="Tyazhelova T.V."/>
            <person name="Vasina D.V."/>
        </authorList>
    </citation>
    <scope>NUCLEOTIDE SEQUENCE [LARGE SCALE GENOMIC DNA]</scope>
    <source>
        <strain evidence="1 2">LE-BIN_3174</strain>
    </source>
</reference>
<organism evidence="1 2">
    <name type="scientific">Steccherinum ochraceum</name>
    <dbReference type="NCBI Taxonomy" id="92696"/>
    <lineage>
        <taxon>Eukaryota</taxon>
        <taxon>Fungi</taxon>
        <taxon>Dikarya</taxon>
        <taxon>Basidiomycota</taxon>
        <taxon>Agaricomycotina</taxon>
        <taxon>Agaricomycetes</taxon>
        <taxon>Polyporales</taxon>
        <taxon>Steccherinaceae</taxon>
        <taxon>Steccherinum</taxon>
    </lineage>
</organism>
<sequence>MTTSYIPPELIDAILTYLQPSPCIDDTEGTPYEEYQVLKTDLQACSLVCRAWRGLTLLHLFHDVRVSYQLAGDPFTLPSKTLTGRFHPRSGRPRTLANFYLFLIHSPHIRVYIRKLRLVFAPPVKRGSVNWPSWSTEDYPTGRLLLGLLDSTLLPQLSHLELRDVYLQPLLQYSETIRGRRKVVRLKELRLWCQLIHVVNLPDISDLLSLFGDVVRLHLCGYPSIQPGHDRCRFDNSSLRTFRPESITVNDPTCYGPLLLKMSSSPSIMSIDGLVVSVGASQKVCWHSGMSQLVEAVGPQLKHFSCVHMLHLVNHHILGLSRCPNIETLTFYLNIYDEQWYWPNYRRWEAIHHFLSSLAGCHEQFSRLRKIVLSITSRDRLLTCNHIFNPQVRDLSLIVDVETLLVQLVQARSTQQRQRLARITGTTVPYVSPLVLSIVPQSSGGQHIASFGDAQQRSFRRAFPILSKMGAVEW</sequence>
<dbReference type="AlphaFoldDB" id="A0A4R0R869"/>
<keyword evidence="2" id="KW-1185">Reference proteome</keyword>
<proteinExistence type="predicted"/>
<name>A0A4R0R869_9APHY</name>
<evidence type="ECO:0008006" key="3">
    <source>
        <dbReference type="Google" id="ProtNLM"/>
    </source>
</evidence>
<dbReference type="Proteomes" id="UP000292702">
    <property type="component" value="Unassembled WGS sequence"/>
</dbReference>
<dbReference type="EMBL" id="RWJN01000355">
    <property type="protein sequence ID" value="TCD62643.1"/>
    <property type="molecule type" value="Genomic_DNA"/>
</dbReference>
<gene>
    <name evidence="1" type="ORF">EIP91_006596</name>
</gene>
<protein>
    <recommendedName>
        <fullName evidence="3">F-box domain-containing protein</fullName>
    </recommendedName>
</protein>
<evidence type="ECO:0000313" key="1">
    <source>
        <dbReference type="EMBL" id="TCD62643.1"/>
    </source>
</evidence>